<gene>
    <name evidence="3" type="ORF">CBF35_12985</name>
</gene>
<dbReference type="EMBL" id="NGJU01000022">
    <property type="protein sequence ID" value="RST92501.1"/>
    <property type="molecule type" value="Genomic_DNA"/>
</dbReference>
<dbReference type="GO" id="GO:0006508">
    <property type="term" value="P:proteolysis"/>
    <property type="evidence" value="ECO:0007669"/>
    <property type="project" value="InterPro"/>
</dbReference>
<dbReference type="InterPro" id="IPR029058">
    <property type="entry name" value="AB_hydrolase_fold"/>
</dbReference>
<sequence length="649" mass="73532">MDKVGIEDLFVLKSVSQTLVSNSHYFYLETKIDVEQNTYLSAVYSLTLKTNERKLWSNQNSKNSLIKTSPNGKYLSYLSNNTDNNQMQVVLIPIDGGAQRQITFEKNGVTDFHWTSNSSQIYYVTSQKALSVTSENSLPTVTVIDKLSYKEDGSGIIPGNTSYQIKKLGVYDQKGEVCLESTNPVQLNYLAKDESFLILSDPLDEQDEWRYGQTLYYRDVQSGERYSLTASIPKGSFAFCEMNQEETHLLLVGNDFNYGFVTQQKLYVYDFKEHELRCLTTDLDVEVNDSIIGDFQQNLRGVQPIWLTNHSYLFPTTEEGRLKLYKGELGQGNQLFIDEPLHITELSLDADNQQLFICYTTPILPSALGTIDLVTGEIKESYNPNLSYCQQTEIVEPQEFWYQGAEDWPIQGWYLAPVATQEKHPAILYIHGGPQVCYGASFFHEMQVHSANGFGVMLLNPRGGMGYGQEFVKAILGDYGNQDYLDLMLGVDALLAKYPEIDSEALYVAGGSYGGFMTNWIIGHTQRFKRGVTQRSISNWLSFYGTSDIGAFFVNYQLQRNLEQGAELWQMSPLAHLSNITTPLLVLHGQEDLRCPLEQGEQMYIGMKSQGVETKMITFPQSSHGLSRTGLPNLRKSRLESIVQWFSKK</sequence>
<dbReference type="SUPFAM" id="SSF53474">
    <property type="entry name" value="alpha/beta-Hydrolases"/>
    <property type="match status" value="1"/>
</dbReference>
<dbReference type="OrthoDB" id="108903at2"/>
<protein>
    <recommendedName>
        <fullName evidence="2">Peptidase S9 prolyl oligopeptidase catalytic domain-containing protein</fullName>
    </recommendedName>
</protein>
<accession>A0A429ZFL2</accession>
<reference evidence="3 4" key="1">
    <citation type="submission" date="2017-05" db="EMBL/GenBank/DDBJ databases">
        <title>Vagococcus spp. assemblies.</title>
        <authorList>
            <person name="Gulvik C.A."/>
        </authorList>
    </citation>
    <scope>NUCLEOTIDE SEQUENCE [LARGE SCALE GENOMIC DNA]</scope>
    <source>
        <strain evidence="3 4">NCFB 2777</strain>
    </source>
</reference>
<dbReference type="GeneID" id="98569259"/>
<comment type="caution">
    <text evidence="3">The sequence shown here is derived from an EMBL/GenBank/DDBJ whole genome shotgun (WGS) entry which is preliminary data.</text>
</comment>
<dbReference type="Gene3D" id="3.40.50.1820">
    <property type="entry name" value="alpha/beta hydrolase"/>
    <property type="match status" value="1"/>
</dbReference>
<dbReference type="Gene3D" id="2.120.10.30">
    <property type="entry name" value="TolB, C-terminal domain"/>
    <property type="match status" value="1"/>
</dbReference>
<dbReference type="GO" id="GO:0004252">
    <property type="term" value="F:serine-type endopeptidase activity"/>
    <property type="evidence" value="ECO:0007669"/>
    <property type="project" value="TreeGrafter"/>
</dbReference>
<dbReference type="SUPFAM" id="SSF82171">
    <property type="entry name" value="DPP6 N-terminal domain-like"/>
    <property type="match status" value="1"/>
</dbReference>
<keyword evidence="1" id="KW-0378">Hydrolase</keyword>
<proteinExistence type="predicted"/>
<dbReference type="InterPro" id="IPR001375">
    <property type="entry name" value="Peptidase_S9_cat"/>
</dbReference>
<name>A0A429ZFL2_9ENTE</name>
<dbReference type="Pfam" id="PF00326">
    <property type="entry name" value="Peptidase_S9"/>
    <property type="match status" value="1"/>
</dbReference>
<evidence type="ECO:0000313" key="4">
    <source>
        <dbReference type="Proteomes" id="UP000287239"/>
    </source>
</evidence>
<dbReference type="InterPro" id="IPR011042">
    <property type="entry name" value="6-blade_b-propeller_TolB-like"/>
</dbReference>
<dbReference type="PANTHER" id="PTHR42776:SF27">
    <property type="entry name" value="DIPEPTIDYL PEPTIDASE FAMILY MEMBER 6"/>
    <property type="match status" value="1"/>
</dbReference>
<organism evidence="3 4">
    <name type="scientific">Vagococcus salmoninarum</name>
    <dbReference type="NCBI Taxonomy" id="2739"/>
    <lineage>
        <taxon>Bacteria</taxon>
        <taxon>Bacillati</taxon>
        <taxon>Bacillota</taxon>
        <taxon>Bacilli</taxon>
        <taxon>Lactobacillales</taxon>
        <taxon>Enterococcaceae</taxon>
        <taxon>Vagococcus</taxon>
    </lineage>
</organism>
<evidence type="ECO:0000313" key="3">
    <source>
        <dbReference type="EMBL" id="RST92501.1"/>
    </source>
</evidence>
<dbReference type="PANTHER" id="PTHR42776">
    <property type="entry name" value="SERINE PEPTIDASE S9 FAMILY MEMBER"/>
    <property type="match status" value="1"/>
</dbReference>
<dbReference type="RefSeq" id="WP_126781809.1">
    <property type="nucleotide sequence ID" value="NZ_NGJU01000022.1"/>
</dbReference>
<dbReference type="AlphaFoldDB" id="A0A429ZFL2"/>
<feature type="domain" description="Peptidase S9 prolyl oligopeptidase catalytic" evidence="2">
    <location>
        <begin position="441"/>
        <end position="648"/>
    </location>
</feature>
<evidence type="ECO:0000256" key="1">
    <source>
        <dbReference type="ARBA" id="ARBA00022801"/>
    </source>
</evidence>
<keyword evidence="4" id="KW-1185">Reference proteome</keyword>
<evidence type="ECO:0000259" key="2">
    <source>
        <dbReference type="Pfam" id="PF00326"/>
    </source>
</evidence>
<dbReference type="Proteomes" id="UP000287239">
    <property type="component" value="Unassembled WGS sequence"/>
</dbReference>